<evidence type="ECO:0000256" key="4">
    <source>
        <dbReference type="ARBA" id="ARBA00022475"/>
    </source>
</evidence>
<accession>A0A1Z5IC11</accession>
<dbReference type="Proteomes" id="UP000198374">
    <property type="component" value="Unassembled WGS sequence"/>
</dbReference>
<organism evidence="12 13">
    <name type="scientific">Secundilactobacillus mixtipabuli</name>
    <dbReference type="NCBI Taxonomy" id="1435342"/>
    <lineage>
        <taxon>Bacteria</taxon>
        <taxon>Bacillati</taxon>
        <taxon>Bacillota</taxon>
        <taxon>Bacilli</taxon>
        <taxon>Lactobacillales</taxon>
        <taxon>Lactobacillaceae</taxon>
        <taxon>Secundilactobacillus</taxon>
    </lineage>
</organism>
<evidence type="ECO:0000256" key="9">
    <source>
        <dbReference type="ARBA" id="ARBA00023136"/>
    </source>
</evidence>
<proteinExistence type="inferred from homology"/>
<evidence type="ECO:0000256" key="7">
    <source>
        <dbReference type="ARBA" id="ARBA00022989"/>
    </source>
</evidence>
<dbReference type="Pfam" id="PF02699">
    <property type="entry name" value="YajC"/>
    <property type="match status" value="1"/>
</dbReference>
<reference evidence="12 13" key="1">
    <citation type="submission" date="2015-11" db="EMBL/GenBank/DDBJ databases">
        <title>Draft genome sequences of new species of the genus Lactobacillus isolated from orchardgrass silage.</title>
        <authorList>
            <person name="Tohno M."/>
            <person name="Tanizawa Y."/>
            <person name="Arita M."/>
        </authorList>
    </citation>
    <scope>NUCLEOTIDE SEQUENCE [LARGE SCALE GENOMIC DNA]</scope>
    <source>
        <strain evidence="12 13">IWT30</strain>
    </source>
</reference>
<sequence>MNVLASSNAGSYSSMLLIVVMIVAMYFLMIRPQRKQQKKHQDTLNQLKKGDHVVTIGRLHGVIDEINMEAKTVTLDCDGIYLVFDLNAIASVTQRSAASEVTSAAATEQKPAEEKTAETTEETPSDAATDDSSDDTKADK</sequence>
<feature type="region of interest" description="Disordered" evidence="10">
    <location>
        <begin position="95"/>
        <end position="140"/>
    </location>
</feature>
<evidence type="ECO:0000256" key="6">
    <source>
        <dbReference type="ARBA" id="ARBA00022927"/>
    </source>
</evidence>
<evidence type="ECO:0000256" key="10">
    <source>
        <dbReference type="SAM" id="MobiDB-lite"/>
    </source>
</evidence>
<evidence type="ECO:0000313" key="12">
    <source>
        <dbReference type="EMBL" id="GAW99141.1"/>
    </source>
</evidence>
<keyword evidence="4" id="KW-1003">Cell membrane</keyword>
<dbReference type="EMBL" id="BCMF01000005">
    <property type="protein sequence ID" value="GAW99141.1"/>
    <property type="molecule type" value="Genomic_DNA"/>
</dbReference>
<dbReference type="PANTHER" id="PTHR33909:SF1">
    <property type="entry name" value="SEC TRANSLOCON ACCESSORY COMPLEX SUBUNIT YAJC"/>
    <property type="match status" value="1"/>
</dbReference>
<keyword evidence="8" id="KW-0811">Translocation</keyword>
<feature type="compositionally biased region" description="Low complexity" evidence="10">
    <location>
        <begin position="96"/>
        <end position="109"/>
    </location>
</feature>
<dbReference type="PRINTS" id="PR01853">
    <property type="entry name" value="YAJCTRNLCASE"/>
</dbReference>
<name>A0A1Z5IC11_9LACO</name>
<evidence type="ECO:0000256" key="3">
    <source>
        <dbReference type="ARBA" id="ARBA00022448"/>
    </source>
</evidence>
<evidence type="ECO:0000313" key="13">
    <source>
        <dbReference type="Proteomes" id="UP000198374"/>
    </source>
</evidence>
<feature type="transmembrane region" description="Helical" evidence="11">
    <location>
        <begin position="12"/>
        <end position="30"/>
    </location>
</feature>
<protein>
    <submittedName>
        <fullName evidence="12">Preprotein translocase subunit YajC</fullName>
    </submittedName>
</protein>
<dbReference type="InterPro" id="IPR003849">
    <property type="entry name" value="Preprotein_translocase_YajC"/>
</dbReference>
<dbReference type="NCBIfam" id="TIGR00739">
    <property type="entry name" value="yajC"/>
    <property type="match status" value="1"/>
</dbReference>
<dbReference type="SMART" id="SM01323">
    <property type="entry name" value="YajC"/>
    <property type="match status" value="1"/>
</dbReference>
<comment type="subcellular location">
    <subcellularLocation>
        <location evidence="1">Cell membrane</location>
        <topology evidence="1">Single-pass membrane protein</topology>
    </subcellularLocation>
</comment>
<dbReference type="GO" id="GO:0015031">
    <property type="term" value="P:protein transport"/>
    <property type="evidence" value="ECO:0007669"/>
    <property type="project" value="UniProtKB-KW"/>
</dbReference>
<comment type="caution">
    <text evidence="12">The sequence shown here is derived from an EMBL/GenBank/DDBJ whole genome shotgun (WGS) entry which is preliminary data.</text>
</comment>
<comment type="similarity">
    <text evidence="2">Belongs to the YajC family.</text>
</comment>
<evidence type="ECO:0000256" key="11">
    <source>
        <dbReference type="SAM" id="Phobius"/>
    </source>
</evidence>
<evidence type="ECO:0000256" key="1">
    <source>
        <dbReference type="ARBA" id="ARBA00004162"/>
    </source>
</evidence>
<keyword evidence="3" id="KW-0813">Transport</keyword>
<keyword evidence="7 11" id="KW-1133">Transmembrane helix</keyword>
<feature type="compositionally biased region" description="Acidic residues" evidence="10">
    <location>
        <begin position="119"/>
        <end position="133"/>
    </location>
</feature>
<gene>
    <name evidence="12" type="primary">yajC</name>
    <name evidence="12" type="ORF">IWT30_01101</name>
</gene>
<dbReference type="AlphaFoldDB" id="A0A1Z5IC11"/>
<dbReference type="GO" id="GO:0005886">
    <property type="term" value="C:plasma membrane"/>
    <property type="evidence" value="ECO:0007669"/>
    <property type="project" value="UniProtKB-SubCell"/>
</dbReference>
<evidence type="ECO:0000256" key="2">
    <source>
        <dbReference type="ARBA" id="ARBA00006742"/>
    </source>
</evidence>
<dbReference type="PANTHER" id="PTHR33909">
    <property type="entry name" value="SEC TRANSLOCON ACCESSORY COMPLEX SUBUNIT YAJC"/>
    <property type="match status" value="1"/>
</dbReference>
<keyword evidence="5 11" id="KW-0812">Transmembrane</keyword>
<evidence type="ECO:0000256" key="5">
    <source>
        <dbReference type="ARBA" id="ARBA00022692"/>
    </source>
</evidence>
<keyword evidence="13" id="KW-1185">Reference proteome</keyword>
<keyword evidence="6" id="KW-0653">Protein transport</keyword>
<keyword evidence="9 11" id="KW-0472">Membrane</keyword>
<evidence type="ECO:0000256" key="8">
    <source>
        <dbReference type="ARBA" id="ARBA00023010"/>
    </source>
</evidence>